<name>A0A1Y2S8T5_9GAMM</name>
<organism evidence="2 3">
    <name type="scientific">Xenorhabdus vietnamensis</name>
    <dbReference type="NCBI Taxonomy" id="351656"/>
    <lineage>
        <taxon>Bacteria</taxon>
        <taxon>Pseudomonadati</taxon>
        <taxon>Pseudomonadota</taxon>
        <taxon>Gammaproteobacteria</taxon>
        <taxon>Enterobacterales</taxon>
        <taxon>Morganellaceae</taxon>
        <taxon>Xenorhabdus</taxon>
    </lineage>
</organism>
<dbReference type="EMBL" id="MUBJ01000053">
    <property type="protein sequence ID" value="OTA14103.1"/>
    <property type="molecule type" value="Genomic_DNA"/>
</dbReference>
<dbReference type="Proteomes" id="UP000194350">
    <property type="component" value="Unassembled WGS sequence"/>
</dbReference>
<feature type="region of interest" description="Disordered" evidence="1">
    <location>
        <begin position="14"/>
        <end position="42"/>
    </location>
</feature>
<keyword evidence="3" id="KW-1185">Reference proteome</keyword>
<evidence type="ECO:0000313" key="2">
    <source>
        <dbReference type="EMBL" id="OTA14103.1"/>
    </source>
</evidence>
<dbReference type="STRING" id="351656.Xvie_03992"/>
<sequence length="81" mass="8607">MSRAVYLPKYANNLPMVQPSRGTSPTDVEETESDPENAGLSVPMENTFNVQFLLNMCGDTDLSGAGCGSSARPVLRRGLSG</sequence>
<proteinExistence type="predicted"/>
<evidence type="ECO:0000313" key="3">
    <source>
        <dbReference type="Proteomes" id="UP000194350"/>
    </source>
</evidence>
<reference evidence="2 3" key="1">
    <citation type="submission" date="2016-10" db="EMBL/GenBank/DDBJ databases">
        <title>Systematic genetic and metabolomic analysis of Xenorhabdus and Photorhabdus spp., highlights the requirements for a dual symbiotic and pathogenic life style.</title>
        <authorList>
            <person name="Tobias N.J."/>
            <person name="Wolff H."/>
            <person name="Djahanschiri B."/>
            <person name="Pidot S.J."/>
            <person name="Stinear T.P."/>
            <person name="Ebersberger I."/>
            <person name="Bode H.B."/>
        </authorList>
    </citation>
    <scope>NUCLEOTIDE SEQUENCE [LARGE SCALE GENOMIC DNA]</scope>
    <source>
        <strain evidence="2 3">DSM 22392</strain>
    </source>
</reference>
<gene>
    <name evidence="2" type="ORF">Xvie_03992</name>
</gene>
<protein>
    <submittedName>
        <fullName evidence="2">Uncharacterized protein</fullName>
    </submittedName>
</protein>
<dbReference type="AlphaFoldDB" id="A0A1Y2S8T5"/>
<accession>A0A1Y2S8T5</accession>
<evidence type="ECO:0000256" key="1">
    <source>
        <dbReference type="SAM" id="MobiDB-lite"/>
    </source>
</evidence>
<comment type="caution">
    <text evidence="2">The sequence shown here is derived from an EMBL/GenBank/DDBJ whole genome shotgun (WGS) entry which is preliminary data.</text>
</comment>